<dbReference type="EMBL" id="BORP01000001">
    <property type="protein sequence ID" value="GIO26489.1"/>
    <property type="molecule type" value="Genomic_DNA"/>
</dbReference>
<organism evidence="1 2">
    <name type="scientific">Ornithinibacillus bavariensis</name>
    <dbReference type="NCBI Taxonomy" id="545502"/>
    <lineage>
        <taxon>Bacteria</taxon>
        <taxon>Bacillati</taxon>
        <taxon>Bacillota</taxon>
        <taxon>Bacilli</taxon>
        <taxon>Bacillales</taxon>
        <taxon>Bacillaceae</taxon>
        <taxon>Ornithinibacillus</taxon>
    </lineage>
</organism>
<proteinExistence type="predicted"/>
<name>A0A919X7J6_9BACI</name>
<comment type="caution">
    <text evidence="1">The sequence shown here is derived from an EMBL/GenBank/DDBJ whole genome shotgun (WGS) entry which is preliminary data.</text>
</comment>
<evidence type="ECO:0000313" key="2">
    <source>
        <dbReference type="Proteomes" id="UP000676917"/>
    </source>
</evidence>
<gene>
    <name evidence="1" type="ORF">J43TS3_11000</name>
</gene>
<accession>A0A919X7J6</accession>
<protein>
    <submittedName>
        <fullName evidence="1">Uncharacterized protein</fullName>
    </submittedName>
</protein>
<reference evidence="1" key="1">
    <citation type="submission" date="2021-03" db="EMBL/GenBank/DDBJ databases">
        <title>Antimicrobial resistance genes in bacteria isolated from Japanese honey, and their potential for conferring macrolide and lincosamide resistance in the American foulbrood pathogen Paenibacillus larvae.</title>
        <authorList>
            <person name="Okamoto M."/>
            <person name="Kumagai M."/>
            <person name="Kanamori H."/>
            <person name="Takamatsu D."/>
        </authorList>
    </citation>
    <scope>NUCLEOTIDE SEQUENCE</scope>
    <source>
        <strain evidence="1">J43TS3</strain>
    </source>
</reference>
<evidence type="ECO:0000313" key="1">
    <source>
        <dbReference type="EMBL" id="GIO26489.1"/>
    </source>
</evidence>
<dbReference type="AlphaFoldDB" id="A0A919X7J6"/>
<dbReference type="Proteomes" id="UP000676917">
    <property type="component" value="Unassembled WGS sequence"/>
</dbReference>
<keyword evidence="2" id="KW-1185">Reference proteome</keyword>
<sequence>MSAIGTSKGINVSTNPGIPILLTKFSSSAPLNMYYVVRLILLLGSMNKTLYTLACKYFFTVFLY</sequence>